<dbReference type="Proteomes" id="UP001321749">
    <property type="component" value="Unassembled WGS sequence"/>
</dbReference>
<reference evidence="2" key="2">
    <citation type="submission" date="2023-06" db="EMBL/GenBank/DDBJ databases">
        <authorList>
            <consortium name="Lawrence Berkeley National Laboratory"/>
            <person name="Mondo S.J."/>
            <person name="Hensen N."/>
            <person name="Bonometti L."/>
            <person name="Westerberg I."/>
            <person name="Brannstrom I.O."/>
            <person name="Guillou S."/>
            <person name="Cros-Aarteil S."/>
            <person name="Calhoun S."/>
            <person name="Haridas S."/>
            <person name="Kuo A."/>
            <person name="Pangilinan J."/>
            <person name="Riley R."/>
            <person name="Labutti K."/>
            <person name="Andreopoulos B."/>
            <person name="Lipzen A."/>
            <person name="Chen C."/>
            <person name="Yanf M."/>
            <person name="Daum C."/>
            <person name="Ng V."/>
            <person name="Clum A."/>
            <person name="Steindorff A."/>
            <person name="Ohm R."/>
            <person name="Martin F."/>
            <person name="Silar P."/>
            <person name="Natvig D."/>
            <person name="Lalanne C."/>
            <person name="Gautier V."/>
            <person name="Ament-Velasquez S.L."/>
            <person name="Kruys A."/>
            <person name="Hutchinson M.I."/>
            <person name="Powell A.J."/>
            <person name="Barry K."/>
            <person name="Miller A.N."/>
            <person name="Grigoriev I.V."/>
            <person name="Debuchy R."/>
            <person name="Gladieux P."/>
            <person name="Thoren M.H."/>
            <person name="Johannesson H."/>
        </authorList>
    </citation>
    <scope>NUCLEOTIDE SEQUENCE</scope>
    <source>
        <strain evidence="2">PSN324</strain>
    </source>
</reference>
<reference evidence="2" key="1">
    <citation type="journal article" date="2023" name="Mol. Phylogenet. Evol.">
        <title>Genome-scale phylogeny and comparative genomics of the fungal order Sordariales.</title>
        <authorList>
            <person name="Hensen N."/>
            <person name="Bonometti L."/>
            <person name="Westerberg I."/>
            <person name="Brannstrom I.O."/>
            <person name="Guillou S."/>
            <person name="Cros-Aarteil S."/>
            <person name="Calhoun S."/>
            <person name="Haridas S."/>
            <person name="Kuo A."/>
            <person name="Mondo S."/>
            <person name="Pangilinan J."/>
            <person name="Riley R."/>
            <person name="LaButti K."/>
            <person name="Andreopoulos B."/>
            <person name="Lipzen A."/>
            <person name="Chen C."/>
            <person name="Yan M."/>
            <person name="Daum C."/>
            <person name="Ng V."/>
            <person name="Clum A."/>
            <person name="Steindorff A."/>
            <person name="Ohm R.A."/>
            <person name="Martin F."/>
            <person name="Silar P."/>
            <person name="Natvig D.O."/>
            <person name="Lalanne C."/>
            <person name="Gautier V."/>
            <person name="Ament-Velasquez S.L."/>
            <person name="Kruys A."/>
            <person name="Hutchinson M.I."/>
            <person name="Powell A.J."/>
            <person name="Barry K."/>
            <person name="Miller A.N."/>
            <person name="Grigoriev I.V."/>
            <person name="Debuchy R."/>
            <person name="Gladieux P."/>
            <person name="Hiltunen Thoren M."/>
            <person name="Johannesson H."/>
        </authorList>
    </citation>
    <scope>NUCLEOTIDE SEQUENCE</scope>
    <source>
        <strain evidence="2">PSN324</strain>
    </source>
</reference>
<proteinExistence type="predicted"/>
<evidence type="ECO:0000256" key="1">
    <source>
        <dbReference type="SAM" id="MobiDB-lite"/>
    </source>
</evidence>
<dbReference type="AlphaFoldDB" id="A0AAV9HPT4"/>
<gene>
    <name evidence="2" type="ORF">QBC42DRAFT_252082</name>
</gene>
<sequence length="442" mass="49286">MARPIYIKKNTRQNPSAKSARERNNRVEKGSTSLTPQFSRLSIQRILSTAPGEIIKAHGQTSTVPIANDTNWATVIDRTRVVAARRPAVPAVPAVPAAPGVPPPGSQPTTMKPWHPFPSKEPKIIRSCFAGEIDDHCLVCFLSPTRVATRWREYCLQGLVALLPSPDGVVIRLMNPAHPTVLAEPVGSQHEIRYLEVLDHRLLFWNFCAAMIKTKIKSHPDQLPALRQRWEMFAQAFTSPEPYLRPDVLTCFSKLLGPDFDGILLRGLGSASGQTRLDHSNPSQDVLYILAGKSNGYRKMLCPGLSIIQTSGENLLCGVRAIVGSMTGQQPWLPQPTEGELYEIITTDEQIAAFHAESQMDELEETSNFRIDLLQASLRIWGECQGLTFDLRLQVLLGDTFQLIACPFRDAAKWVDIFIHNNDNPHMAHYSGLWCHTTRGYL</sequence>
<accession>A0AAV9HPT4</accession>
<organism evidence="2 3">
    <name type="scientific">Cladorrhinum samala</name>
    <dbReference type="NCBI Taxonomy" id="585594"/>
    <lineage>
        <taxon>Eukaryota</taxon>
        <taxon>Fungi</taxon>
        <taxon>Dikarya</taxon>
        <taxon>Ascomycota</taxon>
        <taxon>Pezizomycotina</taxon>
        <taxon>Sordariomycetes</taxon>
        <taxon>Sordariomycetidae</taxon>
        <taxon>Sordariales</taxon>
        <taxon>Podosporaceae</taxon>
        <taxon>Cladorrhinum</taxon>
    </lineage>
</organism>
<evidence type="ECO:0000313" key="3">
    <source>
        <dbReference type="Proteomes" id="UP001321749"/>
    </source>
</evidence>
<dbReference type="EMBL" id="MU864982">
    <property type="protein sequence ID" value="KAK4461874.1"/>
    <property type="molecule type" value="Genomic_DNA"/>
</dbReference>
<feature type="region of interest" description="Disordered" evidence="1">
    <location>
        <begin position="1"/>
        <end position="35"/>
    </location>
</feature>
<keyword evidence="3" id="KW-1185">Reference proteome</keyword>
<feature type="compositionally biased region" description="Basic and acidic residues" evidence="1">
    <location>
        <begin position="19"/>
        <end position="29"/>
    </location>
</feature>
<evidence type="ECO:0000313" key="2">
    <source>
        <dbReference type="EMBL" id="KAK4461874.1"/>
    </source>
</evidence>
<comment type="caution">
    <text evidence="2">The sequence shown here is derived from an EMBL/GenBank/DDBJ whole genome shotgun (WGS) entry which is preliminary data.</text>
</comment>
<name>A0AAV9HPT4_9PEZI</name>
<protein>
    <submittedName>
        <fullName evidence="2">Uncharacterized protein</fullName>
    </submittedName>
</protein>